<dbReference type="PROSITE" id="PS50294">
    <property type="entry name" value="WD_REPEATS_REGION"/>
    <property type="match status" value="1"/>
</dbReference>
<comment type="caution">
    <text evidence="4">The sequence shown here is derived from an EMBL/GenBank/DDBJ whole genome shotgun (WGS) entry which is preliminary data.</text>
</comment>
<name>A0A6A6MJT3_HEVBR</name>
<keyword evidence="2" id="KW-0677">Repeat</keyword>
<dbReference type="PANTHER" id="PTHR22838:SF6">
    <property type="entry name" value="WD REPEAT-CONTAINING PROTEIN 26 HOMOLOG"/>
    <property type="match status" value="1"/>
</dbReference>
<evidence type="ECO:0000256" key="1">
    <source>
        <dbReference type="ARBA" id="ARBA00022574"/>
    </source>
</evidence>
<gene>
    <name evidence="4" type="ORF">GH714_037016</name>
</gene>
<dbReference type="Proteomes" id="UP000467840">
    <property type="component" value="Chromosome 14"/>
</dbReference>
<reference evidence="4 5" key="1">
    <citation type="journal article" date="2020" name="Mol. Plant">
        <title>The Chromosome-Based Rubber Tree Genome Provides New Insights into Spurge Genome Evolution and Rubber Biosynthesis.</title>
        <authorList>
            <person name="Liu J."/>
            <person name="Shi C."/>
            <person name="Shi C.C."/>
            <person name="Li W."/>
            <person name="Zhang Q.J."/>
            <person name="Zhang Y."/>
            <person name="Li K."/>
            <person name="Lu H.F."/>
            <person name="Shi C."/>
            <person name="Zhu S.T."/>
            <person name="Xiao Z.Y."/>
            <person name="Nan H."/>
            <person name="Yue Y."/>
            <person name="Zhu X.G."/>
            <person name="Wu Y."/>
            <person name="Hong X.N."/>
            <person name="Fan G.Y."/>
            <person name="Tong Y."/>
            <person name="Zhang D."/>
            <person name="Mao C.L."/>
            <person name="Liu Y.L."/>
            <person name="Hao S.J."/>
            <person name="Liu W.Q."/>
            <person name="Lv M.Q."/>
            <person name="Zhang H.B."/>
            <person name="Liu Y."/>
            <person name="Hu-Tang G.R."/>
            <person name="Wang J.P."/>
            <person name="Wang J.H."/>
            <person name="Sun Y.H."/>
            <person name="Ni S.B."/>
            <person name="Chen W.B."/>
            <person name="Zhang X.C."/>
            <person name="Jiao Y.N."/>
            <person name="Eichler E.E."/>
            <person name="Li G.H."/>
            <person name="Liu X."/>
            <person name="Gao L.Z."/>
        </authorList>
    </citation>
    <scope>NUCLEOTIDE SEQUENCE [LARGE SCALE GENOMIC DNA]</scope>
    <source>
        <strain evidence="5">cv. GT1</strain>
        <tissue evidence="4">Leaf</tissue>
    </source>
</reference>
<sequence length="141" mass="15743">MGCSTGIMLVFYLLQGYRKIENWCSCSILIDLTYSKWIWKKKGYPGLQKELQVGCGQIKEDGQVSLKHILKGHQKPVLTVSWNPDDTELLTCGREGIIRRWDTSSGECIHVYEKAAVGLVSCGWVPDGVGIFVGMTDKSIC</sequence>
<keyword evidence="5" id="KW-1185">Reference proteome</keyword>
<dbReference type="InterPro" id="IPR015943">
    <property type="entry name" value="WD40/YVTN_repeat-like_dom_sf"/>
</dbReference>
<organism evidence="4 5">
    <name type="scientific">Hevea brasiliensis</name>
    <name type="common">Para rubber tree</name>
    <name type="synonym">Siphonia brasiliensis</name>
    <dbReference type="NCBI Taxonomy" id="3981"/>
    <lineage>
        <taxon>Eukaryota</taxon>
        <taxon>Viridiplantae</taxon>
        <taxon>Streptophyta</taxon>
        <taxon>Embryophyta</taxon>
        <taxon>Tracheophyta</taxon>
        <taxon>Spermatophyta</taxon>
        <taxon>Magnoliopsida</taxon>
        <taxon>eudicotyledons</taxon>
        <taxon>Gunneridae</taxon>
        <taxon>Pentapetalae</taxon>
        <taxon>rosids</taxon>
        <taxon>fabids</taxon>
        <taxon>Malpighiales</taxon>
        <taxon>Euphorbiaceae</taxon>
        <taxon>Crotonoideae</taxon>
        <taxon>Micrandreae</taxon>
        <taxon>Hevea</taxon>
    </lineage>
</organism>
<dbReference type="InterPro" id="IPR001680">
    <property type="entry name" value="WD40_rpt"/>
</dbReference>
<dbReference type="InterPro" id="IPR051350">
    <property type="entry name" value="WD_repeat-ST_regulator"/>
</dbReference>
<evidence type="ECO:0000313" key="5">
    <source>
        <dbReference type="Proteomes" id="UP000467840"/>
    </source>
</evidence>
<dbReference type="Gene3D" id="2.130.10.10">
    <property type="entry name" value="YVTN repeat-like/Quinoprotein amine dehydrogenase"/>
    <property type="match status" value="1"/>
</dbReference>
<dbReference type="PANTHER" id="PTHR22838">
    <property type="entry name" value="WD REPEAT PROTEIN 26-RELATED"/>
    <property type="match status" value="1"/>
</dbReference>
<dbReference type="Pfam" id="PF00400">
    <property type="entry name" value="WD40"/>
    <property type="match status" value="1"/>
</dbReference>
<evidence type="ECO:0000313" key="4">
    <source>
        <dbReference type="EMBL" id="KAF2312628.1"/>
    </source>
</evidence>
<proteinExistence type="predicted"/>
<protein>
    <submittedName>
        <fullName evidence="4">Uncharacterized protein</fullName>
    </submittedName>
</protein>
<dbReference type="EMBL" id="JAAGAX010000006">
    <property type="protein sequence ID" value="KAF2312628.1"/>
    <property type="molecule type" value="Genomic_DNA"/>
</dbReference>
<accession>A0A6A6MJT3</accession>
<dbReference type="PROSITE" id="PS50082">
    <property type="entry name" value="WD_REPEATS_2"/>
    <property type="match status" value="1"/>
</dbReference>
<dbReference type="InterPro" id="IPR036322">
    <property type="entry name" value="WD40_repeat_dom_sf"/>
</dbReference>
<keyword evidence="1 3" id="KW-0853">WD repeat</keyword>
<feature type="repeat" description="WD" evidence="3">
    <location>
        <begin position="70"/>
        <end position="111"/>
    </location>
</feature>
<dbReference type="AlphaFoldDB" id="A0A6A6MJT3"/>
<dbReference type="SUPFAM" id="SSF50978">
    <property type="entry name" value="WD40 repeat-like"/>
    <property type="match status" value="1"/>
</dbReference>
<dbReference type="SMART" id="SM00320">
    <property type="entry name" value="WD40"/>
    <property type="match status" value="1"/>
</dbReference>
<evidence type="ECO:0000256" key="2">
    <source>
        <dbReference type="ARBA" id="ARBA00022737"/>
    </source>
</evidence>
<evidence type="ECO:0000256" key="3">
    <source>
        <dbReference type="PROSITE-ProRule" id="PRU00221"/>
    </source>
</evidence>